<sequence>MLNGMEFKAVPVHFHFEIGEGIFNFKGDFLKDNEYLYGNLSIYNAFPEQNDGGDVIKHPTAEFVLYDEKLPESSELDASRETEIVFHRYHMTNKVFFKAIKSEDTHWLTFDGLKLSLIGEYENSVKQSPLGEEVEITTRSSGFTK</sequence>
<name>A0A1Y2PGN1_9FLAO</name>
<evidence type="ECO:0000313" key="2">
    <source>
        <dbReference type="Proteomes" id="UP000194221"/>
    </source>
</evidence>
<protein>
    <submittedName>
        <fullName evidence="1">Uncharacterized protein</fullName>
    </submittedName>
</protein>
<gene>
    <name evidence="1" type="ORF">WH52_01385</name>
</gene>
<dbReference type="Proteomes" id="UP000194221">
    <property type="component" value="Unassembled WGS sequence"/>
</dbReference>
<dbReference type="InParanoid" id="A0A1Y2PGN1"/>
<dbReference type="EMBL" id="LAPZ01000001">
    <property type="protein sequence ID" value="OSY89320.1"/>
    <property type="molecule type" value="Genomic_DNA"/>
</dbReference>
<reference evidence="1 2" key="1">
    <citation type="submission" date="2015-03" db="EMBL/GenBank/DDBJ databases">
        <title>Genome sequence of Tenacibaculum sp. S2-2, isolated from intestinal microbiota of sea cucumber, Apostichopus japonicas.</title>
        <authorList>
            <person name="Shao Z."/>
            <person name="Wang L."/>
            <person name="Li X."/>
        </authorList>
    </citation>
    <scope>NUCLEOTIDE SEQUENCE [LARGE SCALE GENOMIC DNA]</scope>
    <source>
        <strain evidence="1 2">S2-2</strain>
    </source>
</reference>
<keyword evidence="2" id="KW-1185">Reference proteome</keyword>
<accession>A0A1Y2PGN1</accession>
<comment type="caution">
    <text evidence="1">The sequence shown here is derived from an EMBL/GenBank/DDBJ whole genome shotgun (WGS) entry which is preliminary data.</text>
</comment>
<evidence type="ECO:0000313" key="1">
    <source>
        <dbReference type="EMBL" id="OSY89320.1"/>
    </source>
</evidence>
<dbReference type="AlphaFoldDB" id="A0A1Y2PGN1"/>
<organism evidence="1 2">
    <name type="scientific">Tenacibaculum holothuriorum</name>
    <dbReference type="NCBI Taxonomy" id="1635173"/>
    <lineage>
        <taxon>Bacteria</taxon>
        <taxon>Pseudomonadati</taxon>
        <taxon>Bacteroidota</taxon>
        <taxon>Flavobacteriia</taxon>
        <taxon>Flavobacteriales</taxon>
        <taxon>Flavobacteriaceae</taxon>
        <taxon>Tenacibaculum</taxon>
    </lineage>
</organism>
<proteinExistence type="predicted"/>